<evidence type="ECO:0000313" key="3">
    <source>
        <dbReference type="Proteomes" id="UP000011659"/>
    </source>
</evidence>
<dbReference type="EMBL" id="AOLR01000018">
    <property type="protein sequence ID" value="EMA13488.1"/>
    <property type="molecule type" value="Genomic_DNA"/>
</dbReference>
<dbReference type="AlphaFoldDB" id="M0JYE0"/>
<keyword evidence="3" id="KW-1185">Reference proteome</keyword>
<dbReference type="InterPro" id="IPR029044">
    <property type="entry name" value="Nucleotide-diphossugar_trans"/>
</dbReference>
<keyword evidence="2" id="KW-0808">Transferase</keyword>
<dbReference type="Proteomes" id="UP000011659">
    <property type="component" value="Unassembled WGS sequence"/>
</dbReference>
<protein>
    <submittedName>
        <fullName evidence="2">Glycosyl transferase</fullName>
    </submittedName>
</protein>
<dbReference type="Pfam" id="PF00535">
    <property type="entry name" value="Glycos_transf_2"/>
    <property type="match status" value="1"/>
</dbReference>
<dbReference type="PANTHER" id="PTHR48090">
    <property type="entry name" value="UNDECAPRENYL-PHOSPHATE 4-DEOXY-4-FORMAMIDO-L-ARABINOSE TRANSFERASE-RELATED"/>
    <property type="match status" value="1"/>
</dbReference>
<dbReference type="InterPro" id="IPR001173">
    <property type="entry name" value="Glyco_trans_2-like"/>
</dbReference>
<dbReference type="InterPro" id="IPR050256">
    <property type="entry name" value="Glycosyltransferase_2"/>
</dbReference>
<evidence type="ECO:0000259" key="1">
    <source>
        <dbReference type="Pfam" id="PF00535"/>
    </source>
</evidence>
<gene>
    <name evidence="2" type="ORF">C436_08981</name>
</gene>
<dbReference type="Gene3D" id="3.90.550.10">
    <property type="entry name" value="Spore Coat Polysaccharide Biosynthesis Protein SpsA, Chain A"/>
    <property type="match status" value="1"/>
</dbReference>
<evidence type="ECO:0000313" key="2">
    <source>
        <dbReference type="EMBL" id="EMA13488.1"/>
    </source>
</evidence>
<dbReference type="PATRIC" id="fig|662476.7.peg.1786"/>
<accession>M0JYE0</accession>
<dbReference type="SUPFAM" id="SSF53448">
    <property type="entry name" value="Nucleotide-diphospho-sugar transferases"/>
    <property type="match status" value="1"/>
</dbReference>
<comment type="caution">
    <text evidence="2">The sequence shown here is derived from an EMBL/GenBank/DDBJ whole genome shotgun (WGS) entry which is preliminary data.</text>
</comment>
<organism evidence="2 3">
    <name type="scientific">Haloarcula marismortui ATCC 33800</name>
    <dbReference type="NCBI Taxonomy" id="662476"/>
    <lineage>
        <taxon>Archaea</taxon>
        <taxon>Methanobacteriati</taxon>
        <taxon>Methanobacteriota</taxon>
        <taxon>Stenosarchaea group</taxon>
        <taxon>Halobacteria</taxon>
        <taxon>Halobacteriales</taxon>
        <taxon>Haloarculaceae</taxon>
        <taxon>Haloarcula</taxon>
    </lineage>
</organism>
<reference evidence="2 3" key="1">
    <citation type="journal article" date="2014" name="PLoS Genet.">
        <title>Phylogenetically driven sequencing of extremely halophilic archaea reveals strategies for static and dynamic osmo-response.</title>
        <authorList>
            <person name="Becker E.A."/>
            <person name="Seitzer P.M."/>
            <person name="Tritt A."/>
            <person name="Larsen D."/>
            <person name="Krusor M."/>
            <person name="Yao A.I."/>
            <person name="Wu D."/>
            <person name="Madern D."/>
            <person name="Eisen J.A."/>
            <person name="Darling A.E."/>
            <person name="Facciotti M.T."/>
        </authorList>
    </citation>
    <scope>NUCLEOTIDE SEQUENCE [LARGE SCALE GENOMIC DNA]</scope>
    <source>
        <strain evidence="2 3">ATCC 33800</strain>
    </source>
</reference>
<dbReference type="GO" id="GO:0016740">
    <property type="term" value="F:transferase activity"/>
    <property type="evidence" value="ECO:0007669"/>
    <property type="project" value="UniProtKB-KW"/>
</dbReference>
<feature type="domain" description="Glycosyltransferase 2-like" evidence="1">
    <location>
        <begin position="36"/>
        <end position="191"/>
    </location>
</feature>
<name>M0JYE0_9EURY</name>
<sequence length="254" mass="28016">MEQSTTGAQAASELSQRTTILSSLLAAFPPVRTVAVIPAYNESSTIGSVIDGTSRYVDEVVVVDDGSSDDTAAIAREHGAHVVTHVFNTGVGGAVRTGYQYAIRHDYDFVVQVDADGQHDPEKIPTLLDHAEDADMVIGSRYLNESIDDYPLIRRLGITFFTTVVRKLGGIDITDVTSGFRVYRVSALQDILHRSDNHWAVEQTLDAAQRGQRIEEVSIAMPIRDEGESQFSLDTLVLYPLRMTDTVFRVLLFR</sequence>
<dbReference type="PANTHER" id="PTHR48090:SF7">
    <property type="entry name" value="RFBJ PROTEIN"/>
    <property type="match status" value="1"/>
</dbReference>
<proteinExistence type="predicted"/>
<dbReference type="CDD" id="cd04179">
    <property type="entry name" value="DPM_DPG-synthase_like"/>
    <property type="match status" value="1"/>
</dbReference>